<keyword evidence="5 8" id="KW-0812">Transmembrane</keyword>
<comment type="similarity">
    <text evidence="2">Belongs to the bacterial sugar transferase family.</text>
</comment>
<dbReference type="InterPro" id="IPR003362">
    <property type="entry name" value="Bact_transf"/>
</dbReference>
<keyword evidence="4" id="KW-0808">Transferase</keyword>
<protein>
    <submittedName>
        <fullName evidence="10">Lipopolysaccharide/colanic/teichoic acid biosynthesis glycosyltransferase</fullName>
    </submittedName>
</protein>
<proteinExistence type="inferred from homology"/>
<evidence type="ECO:0000256" key="3">
    <source>
        <dbReference type="ARBA" id="ARBA00022475"/>
    </source>
</evidence>
<evidence type="ECO:0000256" key="2">
    <source>
        <dbReference type="ARBA" id="ARBA00006464"/>
    </source>
</evidence>
<evidence type="ECO:0000256" key="7">
    <source>
        <dbReference type="ARBA" id="ARBA00023136"/>
    </source>
</evidence>
<keyword evidence="6 8" id="KW-1133">Transmembrane helix</keyword>
<dbReference type="Proteomes" id="UP001224418">
    <property type="component" value="Unassembled WGS sequence"/>
</dbReference>
<organism evidence="10 11">
    <name type="scientific">Hathewaya limosa</name>
    <name type="common">Clostridium limosum</name>
    <dbReference type="NCBI Taxonomy" id="1536"/>
    <lineage>
        <taxon>Bacteria</taxon>
        <taxon>Bacillati</taxon>
        <taxon>Bacillota</taxon>
        <taxon>Clostridia</taxon>
        <taxon>Eubacteriales</taxon>
        <taxon>Clostridiaceae</taxon>
        <taxon>Hathewaya</taxon>
    </lineage>
</organism>
<dbReference type="RefSeq" id="WP_307355509.1">
    <property type="nucleotide sequence ID" value="NZ_BAAACJ010000017.1"/>
</dbReference>
<name>A0ABU0JQX2_HATLI</name>
<dbReference type="EMBL" id="JAUSWN010000008">
    <property type="protein sequence ID" value="MDQ0479473.1"/>
    <property type="molecule type" value="Genomic_DNA"/>
</dbReference>
<feature type="transmembrane region" description="Helical" evidence="8">
    <location>
        <begin position="35"/>
        <end position="56"/>
    </location>
</feature>
<evidence type="ECO:0000259" key="9">
    <source>
        <dbReference type="Pfam" id="PF02397"/>
    </source>
</evidence>
<evidence type="ECO:0000256" key="1">
    <source>
        <dbReference type="ARBA" id="ARBA00004236"/>
    </source>
</evidence>
<keyword evidence="7 8" id="KW-0472">Membrane</keyword>
<comment type="caution">
    <text evidence="10">The sequence shown here is derived from an EMBL/GenBank/DDBJ whole genome shotgun (WGS) entry which is preliminary data.</text>
</comment>
<evidence type="ECO:0000256" key="8">
    <source>
        <dbReference type="SAM" id="Phobius"/>
    </source>
</evidence>
<reference evidence="10 11" key="1">
    <citation type="submission" date="2023-07" db="EMBL/GenBank/DDBJ databases">
        <title>Genomic Encyclopedia of Type Strains, Phase IV (KMG-IV): sequencing the most valuable type-strain genomes for metagenomic binning, comparative biology and taxonomic classification.</title>
        <authorList>
            <person name="Goeker M."/>
        </authorList>
    </citation>
    <scope>NUCLEOTIDE SEQUENCE [LARGE SCALE GENOMIC DNA]</scope>
    <source>
        <strain evidence="10 11">DSM 1400</strain>
    </source>
</reference>
<dbReference type="PANTHER" id="PTHR30576:SF4">
    <property type="entry name" value="UNDECAPRENYL-PHOSPHATE GALACTOSE PHOSPHOTRANSFERASE"/>
    <property type="match status" value="1"/>
</dbReference>
<dbReference type="PANTHER" id="PTHR30576">
    <property type="entry name" value="COLANIC BIOSYNTHESIS UDP-GLUCOSE LIPID CARRIER TRANSFERASE"/>
    <property type="match status" value="1"/>
</dbReference>
<accession>A0ABU0JQX2</accession>
<evidence type="ECO:0000313" key="10">
    <source>
        <dbReference type="EMBL" id="MDQ0479473.1"/>
    </source>
</evidence>
<dbReference type="Pfam" id="PF02397">
    <property type="entry name" value="Bac_transf"/>
    <property type="match status" value="1"/>
</dbReference>
<evidence type="ECO:0000256" key="4">
    <source>
        <dbReference type="ARBA" id="ARBA00022679"/>
    </source>
</evidence>
<evidence type="ECO:0000313" key="11">
    <source>
        <dbReference type="Proteomes" id="UP001224418"/>
    </source>
</evidence>
<feature type="domain" description="Bacterial sugar transferase" evidence="9">
    <location>
        <begin position="30"/>
        <end position="219"/>
    </location>
</feature>
<evidence type="ECO:0000256" key="5">
    <source>
        <dbReference type="ARBA" id="ARBA00022692"/>
    </source>
</evidence>
<sequence>MLELKTENLNDETEEVEICPKKSFIYFFIKRVVDIIGSLIGIIILSPVFLILGILVKLGSKGPVFFAHKRLGYHGELIKIYKFRTMVTNAEKLLDELSPEQKEEFSKNFKLENDPRITKIGNILRKTSLDELPQLLNILKGDLTIVGPRPIIEKEIELYGKYGKKLLTVKPGLTGYWQVNGRSDTTYEERVQLDMYYIDHRSLGLDIKIIFKTFSEVFKKHGAR</sequence>
<gene>
    <name evidence="10" type="ORF">QOZ93_001214</name>
</gene>
<keyword evidence="3" id="KW-1003">Cell membrane</keyword>
<evidence type="ECO:0000256" key="6">
    <source>
        <dbReference type="ARBA" id="ARBA00022989"/>
    </source>
</evidence>
<keyword evidence="11" id="KW-1185">Reference proteome</keyword>
<comment type="subcellular location">
    <subcellularLocation>
        <location evidence="1">Cell membrane</location>
    </subcellularLocation>
</comment>